<dbReference type="InterPro" id="IPR041679">
    <property type="entry name" value="DNA2/NAM7-like_C"/>
</dbReference>
<organism evidence="8 9">
    <name type="scientific">Fusarium oxysporum f. sp. radicis-cucumerinum</name>
    <dbReference type="NCBI Taxonomy" id="327505"/>
    <lineage>
        <taxon>Eukaryota</taxon>
        <taxon>Fungi</taxon>
        <taxon>Dikarya</taxon>
        <taxon>Ascomycota</taxon>
        <taxon>Pezizomycotina</taxon>
        <taxon>Sordariomycetes</taxon>
        <taxon>Hypocreomycetidae</taxon>
        <taxon>Hypocreales</taxon>
        <taxon>Nectriaceae</taxon>
        <taxon>Fusarium</taxon>
        <taxon>Fusarium oxysporum species complex</taxon>
    </lineage>
</organism>
<dbReference type="PANTHER" id="PTHR43392">
    <property type="entry name" value="AAA-TYPE ATPASE FAMILY PROTEIN / ANKYRIN REPEAT FAMILY PROTEIN"/>
    <property type="match status" value="1"/>
</dbReference>
<dbReference type="CDD" id="cd06008">
    <property type="entry name" value="NF-X1-zinc-finger"/>
    <property type="match status" value="1"/>
</dbReference>
<dbReference type="CDD" id="cd17936">
    <property type="entry name" value="EEXXEc_NFX1"/>
    <property type="match status" value="1"/>
</dbReference>
<dbReference type="InterPro" id="IPR047187">
    <property type="entry name" value="SF1_C_Upf1"/>
</dbReference>
<evidence type="ECO:0000256" key="1">
    <source>
        <dbReference type="ARBA" id="ARBA00010378"/>
    </source>
</evidence>
<dbReference type="Pfam" id="PF13087">
    <property type="entry name" value="AAA_12"/>
    <property type="match status" value="1"/>
</dbReference>
<comment type="similarity">
    <text evidence="1">Belongs to the CbxX/CfxQ family.</text>
</comment>
<dbReference type="EMBL" id="MABQ02000003">
    <property type="protein sequence ID" value="PCD42744.1"/>
    <property type="molecule type" value="Genomic_DNA"/>
</dbReference>
<keyword evidence="3" id="KW-0347">Helicase</keyword>
<reference evidence="8 9" key="1">
    <citation type="journal article" date="2016" name="Environ. Microbiol.">
        <title>Effector profiles distinguish formae speciales of Fusarium oxysporum.</title>
        <authorList>
            <person name="van Dam P."/>
            <person name="Fokkens L."/>
            <person name="Schmidt S.M."/>
            <person name="Linmans J.H."/>
            <person name="Kistler H.C."/>
            <person name="Ma L.J."/>
            <person name="Rep M."/>
        </authorList>
    </citation>
    <scope>NUCLEOTIDE SEQUENCE [LARGE SCALE GENOMIC DNA]</scope>
    <source>
        <strain evidence="8 9">Forc016</strain>
    </source>
</reference>
<dbReference type="InterPro" id="IPR003593">
    <property type="entry name" value="AAA+_ATPase"/>
</dbReference>
<dbReference type="Pfam" id="PF17866">
    <property type="entry name" value="AAA_lid_6"/>
    <property type="match status" value="2"/>
</dbReference>
<proteinExistence type="inferred from homology"/>
<keyword evidence="4" id="KW-0067">ATP-binding</keyword>
<keyword evidence="3" id="KW-0378">Hydrolase</keyword>
<dbReference type="PANTHER" id="PTHR43392:SF2">
    <property type="entry name" value="AAA-TYPE ATPASE FAMILY PROTEIN _ ANKYRIN REPEAT FAMILY PROTEIN"/>
    <property type="match status" value="1"/>
</dbReference>
<dbReference type="InterPro" id="IPR000641">
    <property type="entry name" value="CbxX/CfxQ"/>
</dbReference>
<dbReference type="FunFam" id="3.40.50.300:FF:001660">
    <property type="entry name" value="NF-X1 finger and helicase protein, putative"/>
    <property type="match status" value="1"/>
</dbReference>
<dbReference type="CDD" id="cd00009">
    <property type="entry name" value="AAA"/>
    <property type="match status" value="1"/>
</dbReference>
<dbReference type="CDD" id="cd18808">
    <property type="entry name" value="SF1_C_Upf1"/>
    <property type="match status" value="1"/>
</dbReference>
<dbReference type="GO" id="GO:0016887">
    <property type="term" value="F:ATP hydrolysis activity"/>
    <property type="evidence" value="ECO:0007669"/>
    <property type="project" value="InterPro"/>
</dbReference>
<reference evidence="8 9" key="2">
    <citation type="journal article" date="2017" name="Sci. Rep.">
        <title>A mobile pathogenicity chromosome in Fusarium oxysporum for infection of multiple cucurbit species.</title>
        <authorList>
            <person name="van Dam P."/>
            <person name="Fokkens L."/>
            <person name="Ayukawa Y."/>
            <person name="van der Gragt M."/>
            <person name="Ter Horst A."/>
            <person name="Brankovics B."/>
            <person name="Houterman P.M."/>
            <person name="Arie T."/>
            <person name="Rep M."/>
        </authorList>
    </citation>
    <scope>NUCLEOTIDE SEQUENCE [LARGE SCALE GENOMIC DNA]</scope>
    <source>
        <strain evidence="8 9">Forc016</strain>
    </source>
</reference>
<dbReference type="PRINTS" id="PR00819">
    <property type="entry name" value="CBXCFQXSUPER"/>
</dbReference>
<dbReference type="FunFam" id="3.40.50.300:FF:000216">
    <property type="entry name" value="Type VII secretion ATPase EccA"/>
    <property type="match status" value="3"/>
</dbReference>
<evidence type="ECO:0000259" key="7">
    <source>
        <dbReference type="SMART" id="SM00382"/>
    </source>
</evidence>
<dbReference type="FunFam" id="1.10.8.60:FF:000160">
    <property type="entry name" value="WGS project CABT00000000 data, contig 2.55"/>
    <property type="match status" value="1"/>
</dbReference>
<comment type="caution">
    <text evidence="8">The sequence shown here is derived from an EMBL/GenBank/DDBJ whole genome shotgun (WGS) entry which is preliminary data.</text>
</comment>
<dbReference type="Gene3D" id="3.40.50.300">
    <property type="entry name" value="P-loop containing nucleotide triphosphate hydrolases"/>
    <property type="match status" value="6"/>
</dbReference>
<evidence type="ECO:0000256" key="4">
    <source>
        <dbReference type="ARBA" id="ARBA00022840"/>
    </source>
</evidence>
<dbReference type="STRING" id="327505.A0A2H3HTE2"/>
<evidence type="ECO:0000256" key="6">
    <source>
        <dbReference type="SAM" id="MobiDB-lite"/>
    </source>
</evidence>
<evidence type="ECO:0000313" key="9">
    <source>
        <dbReference type="Proteomes" id="UP000219602"/>
    </source>
</evidence>
<keyword evidence="5" id="KW-0175">Coiled coil</keyword>
<name>A0A2H3HTE2_FUSOX</name>
<evidence type="ECO:0000256" key="5">
    <source>
        <dbReference type="SAM" id="Coils"/>
    </source>
</evidence>
<evidence type="ECO:0000256" key="2">
    <source>
        <dbReference type="ARBA" id="ARBA00022741"/>
    </source>
</evidence>
<feature type="compositionally biased region" description="Basic and acidic residues" evidence="6">
    <location>
        <begin position="1202"/>
        <end position="1230"/>
    </location>
</feature>
<dbReference type="GO" id="GO:0005524">
    <property type="term" value="F:ATP binding"/>
    <property type="evidence" value="ECO:0007669"/>
    <property type="project" value="UniProtKB-KW"/>
</dbReference>
<dbReference type="Proteomes" id="UP000219602">
    <property type="component" value="Chromosome 4"/>
</dbReference>
<dbReference type="InterPro" id="IPR041627">
    <property type="entry name" value="AAA_lid_6"/>
</dbReference>
<dbReference type="SMART" id="SM00382">
    <property type="entry name" value="AAA"/>
    <property type="match status" value="4"/>
</dbReference>
<dbReference type="GO" id="GO:0004386">
    <property type="term" value="F:helicase activity"/>
    <property type="evidence" value="ECO:0007669"/>
    <property type="project" value="InterPro"/>
</dbReference>
<feature type="domain" description="AAA+ ATPase" evidence="7">
    <location>
        <begin position="1309"/>
        <end position="1443"/>
    </location>
</feature>
<evidence type="ECO:0000313" key="8">
    <source>
        <dbReference type="EMBL" id="PCD42744.1"/>
    </source>
</evidence>
<sequence length="2258" mass="252524">MVLVQDASGSRAAKLIKTFWAVIKGEQQITNAHSAKLFVQACGIYRCKNSPVKFVEVMISNPAGIAALERVVRVDLSFSFINTTALPFLLTLSDEGVAALSNGGFLRQMLTAILEPTTFWTAAVEAYHSEQLDNVGLEAFAWLCLQIVSDQANFDLHKDAVKGLMEHKSLLRSDSPEVRKIAYRIDKIIKIFAQPETASSGVTPGGRHDNDHANFRDISIYPTSDELLSTDPPYLQRLGEVFDTPMETRSQSYRDWLFRLLREDMLSELREDLQVAMSKKESKRRPVALGQLRLVGINADHDIETKHIPPYTLYVACQQGISFPNKLPKGGKKAFIEESKNFMKHDSFGALCCNGTIIAFGSLVRDVTNLLKTPPIVGIKFNDGSGLKKAVDVLQSPLKDQIKFFIVDTATFAFEPILRRLKTIAELPLEAQLIDPEQPSGDGPGSTTLNALLHQLKEALASGHSYQMPAGLRLKKEIKLQGAQLKSFIHGISSNLALIQGPPGTGKSFLGALILLTILRLTKSRILVLSYTNHALDQFMEDLMDIGVSSDQMVRLGSKFTEATKSTLLREYDGQKKYWLKMEERNILNTLRVEETRLSLELQECSRKLAAREAHPADILEHLELSENFSIAWEAFQVPEDDGFKTVGSDGKAIEPASVYQYWLDGGDVNRLGHLSASLDLRARTVWNAPLAVKRQCHYEWSQMVREEQSARFVDLSKRFSDVRTEIKSILDERGRRVLKDKQIIACTTTAAAMYQSIIETANPDVILVEEAGEILEAHIITAMSASVKQLILIGDHKQLRPKVGNYVLTKEKGEGYDLNVSLFERLVVQGRHFTALEEQHRSHPDISQYPRMLAYPELKDMPSTSDRQPIRGLKTRVTFVHHERPEDTMDDVAERRDPTAKASKRNLHEAMMVLRMVRYLSQNGYKTENMVVLTPYLGQLFLLKETLRKEMDPWLNDVDNHDLVRAGLVTQAAAKVNKKPLRLSTIDNYQGEECDIVIVSLTRSNASGDIGFLYACERLVVLLSRARNGMILFGNMETFMKSKKGGKMWTQYLGALKKNNSIFDGVPIHCERHPDTSMLLKLPEDFDKKCPDGGCAEPCNAPLSCGKHKCQRRCHRVQDHSKIECFAKVERVCDKGHKTKVPCGDKSKICVTCVKEYEDNQRRIKRDLELERKRQEQQDKYRLKLQKIEDETDHLRRAMKYESEEKKQADELKQKKEELESLRQADSNKKKMKTTQKTSPPPQTAPQFDPISSAAKEWKNMKEVEGARNAALDKLMGMIGLESVKDQILSIKSAVDTKIRQGFSLGDERWSCSLLGNPGTGKTTVARIYAEFLTTVGAIAGSCLKEVTGSKLANMGVAGCEKLIEDVNNNGGGCVFIDEAYQLSSGNSPGGKAVLDYLLAEVENLRGKIVFVLAGYSKEMESFFSHNPGIPSRFPIEMKFEDYTDKELLHILQLQIHRKFKGRMAVEQGVEGLFCRIAARRVGRGRGKNGFGNARAMENCLQKISQRQASRIQKERRAGKKPNDLLLTKEDIIGPEPSEALLNSKAYREFKSLIGLQEVKDALGVLMDTLRTNYERELAEQPLVEFSLNKVFLGSPGTGKTTVAKLYGEILKDLGLLSNGEVVTKNPADFVGAALGQSEAQTKGVLAAMVGKVLLIDEAYGLYGGGGGVNGSVVDPYKGAVIDTIVAEVQSVPGEDRCVLLLGYKEQMEEMFQNVNPGLSRRFPISSAFVFEDFDDVALAKILDLKLGKSGFKATVKAKVVALDVLRRARNRPNFGNAGEIDILLGRAMASHQKRVSSGRVKRHGTLEPIDFDEDFDRAERGDTDVKKLFEGDIGRDHLISILQGYQTRVRQAKQLEIDPEVPFNFLFRGPPGTGKTTAARKMGQVYYDLGFLASTEVIEVSATELIGQYVGHTGPKVQQLLDKALGRVLFIDEAYRLASDSSFAREAVDELVDCVTKPKYHGKLIIILAGYVQDINTLLGINPGMSSRFPESIDFDTLTPASCIQLVTSQLQASKTKLKGKIPLDLSCLERPDREFLTELTTKFKELSEQDSWANARDVKELAKKMFHKFDLSSKSLTLTEELIRSTMDEMMAERRGRMTDKKPTAASEIAKALTDTPMFTPPAMTTNTTTVTEEKEERPQEELPAITVPHGIRDAGVSDEVWEQLQKDKEQEVKDEEEFRRLKKAQQNAKDADRENLVRRILAEEEKRKKIEARKAKLMKMGVCPVGFQWIRQSGGGFRCAGGSHWMSDEAVDKM</sequence>
<dbReference type="Gene3D" id="1.10.8.60">
    <property type="match status" value="1"/>
</dbReference>
<feature type="domain" description="AAA+ ATPase" evidence="7">
    <location>
        <begin position="493"/>
        <end position="805"/>
    </location>
</feature>
<dbReference type="InterPro" id="IPR003959">
    <property type="entry name" value="ATPase_AAA_core"/>
</dbReference>
<keyword evidence="2" id="KW-0547">Nucleotide-binding</keyword>
<dbReference type="SUPFAM" id="SSF52540">
    <property type="entry name" value="P-loop containing nucleoside triphosphate hydrolases"/>
    <property type="match status" value="4"/>
</dbReference>
<dbReference type="InterPro" id="IPR041677">
    <property type="entry name" value="DNA2/NAM7_AAA_11"/>
</dbReference>
<feature type="region of interest" description="Disordered" evidence="6">
    <location>
        <begin position="1202"/>
        <end position="1250"/>
    </location>
</feature>
<accession>A0A2H3HTE2</accession>
<protein>
    <recommendedName>
        <fullName evidence="7">AAA+ ATPase domain-containing protein</fullName>
    </recommendedName>
</protein>
<evidence type="ECO:0000256" key="3">
    <source>
        <dbReference type="ARBA" id="ARBA00022806"/>
    </source>
</evidence>
<dbReference type="InterPro" id="IPR050773">
    <property type="entry name" value="CbxX/CfxQ_RuBisCO_ESX"/>
</dbReference>
<dbReference type="InterPro" id="IPR027417">
    <property type="entry name" value="P-loop_NTPase"/>
</dbReference>
<feature type="domain" description="AAA+ ATPase" evidence="7">
    <location>
        <begin position="1863"/>
        <end position="2001"/>
    </location>
</feature>
<feature type="coiled-coil region" evidence="5">
    <location>
        <begin position="2178"/>
        <end position="2224"/>
    </location>
</feature>
<dbReference type="Pfam" id="PF00004">
    <property type="entry name" value="AAA"/>
    <property type="match status" value="3"/>
</dbReference>
<feature type="domain" description="AAA+ ATPase" evidence="7">
    <location>
        <begin position="1587"/>
        <end position="1707"/>
    </location>
</feature>
<dbReference type="Pfam" id="PF13086">
    <property type="entry name" value="AAA_11"/>
    <property type="match status" value="1"/>
</dbReference>
<gene>
    <name evidence="8" type="ORF">AU210_005269</name>
</gene>